<dbReference type="EMBL" id="SGXC01000003">
    <property type="protein sequence ID" value="RZS78091.1"/>
    <property type="molecule type" value="Genomic_DNA"/>
</dbReference>
<feature type="signal peptide" evidence="2">
    <location>
        <begin position="1"/>
        <end position="19"/>
    </location>
</feature>
<dbReference type="Gene3D" id="3.40.190.10">
    <property type="entry name" value="Periplasmic binding protein-like II"/>
    <property type="match status" value="1"/>
</dbReference>
<dbReference type="InterPro" id="IPR042100">
    <property type="entry name" value="Bug_dom1"/>
</dbReference>
<evidence type="ECO:0000313" key="4">
    <source>
        <dbReference type="Proteomes" id="UP000292445"/>
    </source>
</evidence>
<reference evidence="3 4" key="1">
    <citation type="submission" date="2019-02" db="EMBL/GenBank/DDBJ databases">
        <title>Genomic Encyclopedia of Type Strains, Phase IV (KMG-IV): sequencing the most valuable type-strain genomes for metagenomic binning, comparative biology and taxonomic classification.</title>
        <authorList>
            <person name="Goeker M."/>
        </authorList>
    </citation>
    <scope>NUCLEOTIDE SEQUENCE [LARGE SCALE GENOMIC DNA]</scope>
    <source>
        <strain evidence="3 4">K24</strain>
    </source>
</reference>
<comment type="similarity">
    <text evidence="1">Belongs to the UPF0065 (bug) family.</text>
</comment>
<sequence>MRKIHTLQALLLGGSLALAASPQVRAQAGGFPGKPITIVVPFGAGTTTDLAARFLGKHITEITRQPVIVDNKPGASGFIALQHVLRQPADGYTIVIGTNTTHAANLALFKKLPYDPVADFVPITAMIVGGVVLTVAPGAPYHNVQELIAAARKNPGKLTFGSGNSSSRAGGEVLKELAGIDILHVPYKTLPLAVTDVMGGQIDIVFGDAPAVMPHVRAGKLKALGVSTPTRMPGYEDIPTIAEQGVPGYEASGWLAVFAPKGTPNDIADKLNALIVPIMQSQEAAKYFGDNAWKPIPGTRQELAEFQKVEITRWTKLVKAAGIEQQ</sequence>
<dbReference type="AlphaFoldDB" id="A0A4Q7N8A2"/>
<dbReference type="PANTHER" id="PTHR42928:SF5">
    <property type="entry name" value="BLR1237 PROTEIN"/>
    <property type="match status" value="1"/>
</dbReference>
<dbReference type="PIRSF" id="PIRSF017082">
    <property type="entry name" value="YflP"/>
    <property type="match status" value="1"/>
</dbReference>
<dbReference type="OrthoDB" id="8678477at2"/>
<dbReference type="Pfam" id="PF03401">
    <property type="entry name" value="TctC"/>
    <property type="match status" value="1"/>
</dbReference>
<dbReference type="RefSeq" id="WP_130360590.1">
    <property type="nucleotide sequence ID" value="NZ_SGXC01000003.1"/>
</dbReference>
<dbReference type="Gene3D" id="3.40.190.150">
    <property type="entry name" value="Bordetella uptake gene, domain 1"/>
    <property type="match status" value="1"/>
</dbReference>
<organism evidence="3 4">
    <name type="scientific">Pigmentiphaga kullae</name>
    <dbReference type="NCBI Taxonomy" id="151784"/>
    <lineage>
        <taxon>Bacteria</taxon>
        <taxon>Pseudomonadati</taxon>
        <taxon>Pseudomonadota</taxon>
        <taxon>Betaproteobacteria</taxon>
        <taxon>Burkholderiales</taxon>
        <taxon>Alcaligenaceae</taxon>
        <taxon>Pigmentiphaga</taxon>
    </lineage>
</organism>
<evidence type="ECO:0000256" key="2">
    <source>
        <dbReference type="SAM" id="SignalP"/>
    </source>
</evidence>
<dbReference type="CDD" id="cd07012">
    <property type="entry name" value="PBP2_Bug_TTT"/>
    <property type="match status" value="1"/>
</dbReference>
<comment type="caution">
    <text evidence="3">The sequence shown here is derived from an EMBL/GenBank/DDBJ whole genome shotgun (WGS) entry which is preliminary data.</text>
</comment>
<keyword evidence="3" id="KW-0675">Receptor</keyword>
<dbReference type="PANTHER" id="PTHR42928">
    <property type="entry name" value="TRICARBOXYLATE-BINDING PROTEIN"/>
    <property type="match status" value="1"/>
</dbReference>
<evidence type="ECO:0000256" key="1">
    <source>
        <dbReference type="ARBA" id="ARBA00006987"/>
    </source>
</evidence>
<name>A0A4Q7N8A2_9BURK</name>
<keyword evidence="4" id="KW-1185">Reference proteome</keyword>
<accession>A0A4Q7N8A2</accession>
<feature type="chain" id="PRO_5020278358" evidence="2">
    <location>
        <begin position="20"/>
        <end position="326"/>
    </location>
</feature>
<keyword evidence="2" id="KW-0732">Signal</keyword>
<protein>
    <submittedName>
        <fullName evidence="3">Tripartite-type tricarboxylate transporter receptor subunit TctC</fullName>
    </submittedName>
</protein>
<gene>
    <name evidence="3" type="ORF">EV675_4732</name>
</gene>
<dbReference type="Proteomes" id="UP000292445">
    <property type="component" value="Unassembled WGS sequence"/>
</dbReference>
<evidence type="ECO:0000313" key="3">
    <source>
        <dbReference type="EMBL" id="RZS78091.1"/>
    </source>
</evidence>
<proteinExistence type="inferred from homology"/>
<dbReference type="InterPro" id="IPR005064">
    <property type="entry name" value="BUG"/>
</dbReference>
<dbReference type="SUPFAM" id="SSF53850">
    <property type="entry name" value="Periplasmic binding protein-like II"/>
    <property type="match status" value="1"/>
</dbReference>